<organism evidence="2">
    <name type="scientific">bioreactor metagenome</name>
    <dbReference type="NCBI Taxonomy" id="1076179"/>
    <lineage>
        <taxon>unclassified sequences</taxon>
        <taxon>metagenomes</taxon>
        <taxon>ecological metagenomes</taxon>
    </lineage>
</organism>
<name>A0A644XDS1_9ZZZZ</name>
<dbReference type="EMBL" id="VSSQ01002263">
    <property type="protein sequence ID" value="MPM14345.1"/>
    <property type="molecule type" value="Genomic_DNA"/>
</dbReference>
<comment type="caution">
    <text evidence="2">The sequence shown here is derived from an EMBL/GenBank/DDBJ whole genome shotgun (WGS) entry which is preliminary data.</text>
</comment>
<evidence type="ECO:0000256" key="1">
    <source>
        <dbReference type="SAM" id="Phobius"/>
    </source>
</evidence>
<evidence type="ECO:0000313" key="2">
    <source>
        <dbReference type="EMBL" id="MPM14345.1"/>
    </source>
</evidence>
<proteinExistence type="predicted"/>
<sequence length="158" mass="17890">MITALRLITVLLLIPAALRLISTTLLLIPALCLITAALLIAALLVTALLISALLRVVLSSLVSALLRTIIVIRFLLVGTRRITGTAVTAFGIRHLGRMIRKIRFRFSRFCGFFSRAFGRKHFLSTFFGRAEIGWYDAARHNDFYQLAFSKFRKRFYTL</sequence>
<keyword evidence="1" id="KW-0472">Membrane</keyword>
<keyword evidence="1" id="KW-1133">Transmembrane helix</keyword>
<gene>
    <name evidence="2" type="ORF">SDC9_60707</name>
</gene>
<protein>
    <submittedName>
        <fullName evidence="2">Uncharacterized protein</fullName>
    </submittedName>
</protein>
<keyword evidence="1" id="KW-0812">Transmembrane</keyword>
<reference evidence="2" key="1">
    <citation type="submission" date="2019-08" db="EMBL/GenBank/DDBJ databases">
        <authorList>
            <person name="Kucharzyk K."/>
            <person name="Murdoch R.W."/>
            <person name="Higgins S."/>
            <person name="Loffler F."/>
        </authorList>
    </citation>
    <scope>NUCLEOTIDE SEQUENCE</scope>
</reference>
<accession>A0A644XDS1</accession>
<dbReference type="AlphaFoldDB" id="A0A644XDS1"/>
<feature type="transmembrane region" description="Helical" evidence="1">
    <location>
        <begin position="28"/>
        <end position="49"/>
    </location>
</feature>